<dbReference type="PANTHER" id="PTHR10809:SF6">
    <property type="entry name" value="AT11025P-RELATED"/>
    <property type="match status" value="1"/>
</dbReference>
<dbReference type="GO" id="GO:0005886">
    <property type="term" value="C:plasma membrane"/>
    <property type="evidence" value="ECO:0007669"/>
    <property type="project" value="TreeGrafter"/>
</dbReference>
<evidence type="ECO:0000256" key="1">
    <source>
        <dbReference type="ARBA" id="ARBA00004211"/>
    </source>
</evidence>
<keyword evidence="3" id="KW-0812">Transmembrane</keyword>
<feature type="domain" description="MSP" evidence="6">
    <location>
        <begin position="7"/>
        <end position="128"/>
    </location>
</feature>
<dbReference type="AlphaFoldDB" id="A0AAV8QBR1"/>
<proteinExistence type="inferred from homology"/>
<dbReference type="Gene3D" id="2.60.40.10">
    <property type="entry name" value="Immunoglobulins"/>
    <property type="match status" value="1"/>
</dbReference>
<dbReference type="PROSITE" id="PS50202">
    <property type="entry name" value="MSP"/>
    <property type="match status" value="1"/>
</dbReference>
<dbReference type="EMBL" id="JAQQAF010000001">
    <property type="protein sequence ID" value="KAJ8510801.1"/>
    <property type="molecule type" value="Genomic_DNA"/>
</dbReference>
<protein>
    <recommendedName>
        <fullName evidence="6">MSP domain-containing protein</fullName>
    </recommendedName>
</protein>
<accession>A0AAV8QBR1</accession>
<dbReference type="InterPro" id="IPR008962">
    <property type="entry name" value="PapD-like_sf"/>
</dbReference>
<evidence type="ECO:0000313" key="7">
    <source>
        <dbReference type="EMBL" id="KAJ8510801.1"/>
    </source>
</evidence>
<gene>
    <name evidence="7" type="ORF">OPV22_001235</name>
</gene>
<comment type="caution">
    <text evidence="7">The sequence shown here is derived from an EMBL/GenBank/DDBJ whole genome shotgun (WGS) entry which is preliminary data.</text>
</comment>
<comment type="subcellular location">
    <subcellularLocation>
        <location evidence="1">Membrane</location>
        <topology evidence="1">Single-pass type IV membrane protein</topology>
    </subcellularLocation>
</comment>
<dbReference type="GO" id="GO:0061817">
    <property type="term" value="P:endoplasmic reticulum-plasma membrane tethering"/>
    <property type="evidence" value="ECO:0007669"/>
    <property type="project" value="TreeGrafter"/>
</dbReference>
<evidence type="ECO:0000256" key="4">
    <source>
        <dbReference type="ARBA" id="ARBA00022989"/>
    </source>
</evidence>
<evidence type="ECO:0000256" key="5">
    <source>
        <dbReference type="ARBA" id="ARBA00023136"/>
    </source>
</evidence>
<dbReference type="GO" id="GO:0005789">
    <property type="term" value="C:endoplasmic reticulum membrane"/>
    <property type="evidence" value="ECO:0007669"/>
    <property type="project" value="InterPro"/>
</dbReference>
<name>A0AAV8QBR1_ENSVE</name>
<dbReference type="InterPro" id="IPR013783">
    <property type="entry name" value="Ig-like_fold"/>
</dbReference>
<evidence type="ECO:0000256" key="3">
    <source>
        <dbReference type="ARBA" id="ARBA00022692"/>
    </source>
</evidence>
<evidence type="ECO:0000256" key="2">
    <source>
        <dbReference type="ARBA" id="ARBA00008932"/>
    </source>
</evidence>
<comment type="similarity">
    <text evidence="2">Belongs to the VAMP-associated protein (VAP) (TC 9.B.17) family.</text>
</comment>
<organism evidence="7 8">
    <name type="scientific">Ensete ventricosum</name>
    <name type="common">Abyssinian banana</name>
    <name type="synonym">Musa ensete</name>
    <dbReference type="NCBI Taxonomy" id="4639"/>
    <lineage>
        <taxon>Eukaryota</taxon>
        <taxon>Viridiplantae</taxon>
        <taxon>Streptophyta</taxon>
        <taxon>Embryophyta</taxon>
        <taxon>Tracheophyta</taxon>
        <taxon>Spermatophyta</taxon>
        <taxon>Magnoliopsida</taxon>
        <taxon>Liliopsida</taxon>
        <taxon>Zingiberales</taxon>
        <taxon>Musaceae</taxon>
        <taxon>Ensete</taxon>
    </lineage>
</organism>
<dbReference type="SUPFAM" id="SSF49354">
    <property type="entry name" value="PapD-like"/>
    <property type="match status" value="1"/>
</dbReference>
<dbReference type="InterPro" id="IPR016763">
    <property type="entry name" value="VAP"/>
</dbReference>
<dbReference type="GO" id="GO:0090158">
    <property type="term" value="P:endoplasmic reticulum membrane organization"/>
    <property type="evidence" value="ECO:0007669"/>
    <property type="project" value="TreeGrafter"/>
</dbReference>
<keyword evidence="4" id="KW-1133">Transmembrane helix</keyword>
<dbReference type="InterPro" id="IPR000535">
    <property type="entry name" value="MSP_dom"/>
</dbReference>
<dbReference type="Pfam" id="PF00635">
    <property type="entry name" value="Motile_Sperm"/>
    <property type="match status" value="1"/>
</dbReference>
<reference evidence="7 8" key="1">
    <citation type="submission" date="2022-12" db="EMBL/GenBank/DDBJ databases">
        <title>Chromosome-scale assembly of the Ensete ventricosum genome.</title>
        <authorList>
            <person name="Dussert Y."/>
            <person name="Stocks J."/>
            <person name="Wendawek A."/>
            <person name="Woldeyes F."/>
            <person name="Nichols R.A."/>
            <person name="Borrell J.S."/>
        </authorList>
    </citation>
    <scope>NUCLEOTIDE SEQUENCE [LARGE SCALE GENOMIC DNA]</scope>
    <source>
        <strain evidence="8">cv. Maze</strain>
        <tissue evidence="7">Seeds</tissue>
    </source>
</reference>
<evidence type="ECO:0000313" key="8">
    <source>
        <dbReference type="Proteomes" id="UP001222027"/>
    </source>
</evidence>
<keyword evidence="8" id="KW-1185">Reference proteome</keyword>
<sequence>MGSRELLLDIDPPELKFHFELKKQISCSLQLTNRSDDHVAFKVKTTSPKKYCVRPSAGIILPRSTPLFAQLQCKNSVKLLPTCNARTNFLSRVSSLAKSLLQTTSPRKCFSRSQGMWWMSRGCELSMYHHLNHPLWFLRSLRRALHLGLLYQIMEIYMLQNCLLQQEHMLKIFSKKNPLRIWH</sequence>
<evidence type="ECO:0000259" key="6">
    <source>
        <dbReference type="PROSITE" id="PS50202"/>
    </source>
</evidence>
<keyword evidence="5" id="KW-0472">Membrane</keyword>
<dbReference type="PANTHER" id="PTHR10809">
    <property type="entry name" value="VESICLE-ASSOCIATED MEMBRANE PROTEIN-ASSOCIATED PROTEIN"/>
    <property type="match status" value="1"/>
</dbReference>
<dbReference type="Proteomes" id="UP001222027">
    <property type="component" value="Unassembled WGS sequence"/>
</dbReference>